<sequence length="746" mass="87006">MLIIESTTSTTEELHAAPAILIQEPEEEENKTPKWKGKGKAGAASEEDRTRSVDSHSSEITVDWTKFEPPAGLRDTADSKSELVAQVIQESIDKIKARIAGEEERRKAEDEAERLRQEEKLRQENEKREDIEVSDTPAGEEASQDDKLFEIQFEAPTIAESRAPELPARSTKRSLMKLFRRLNNIKEKAESSAAGAARHRRDVERSSMESSTYSAKKRLISDALKKTTSHSNSSLSSSVHEAEIECVSCLDDFSPKEMVKAPCHSYCKSCFVRLINTACENEQQWPPKCCLNHIPRKTIIPNIDDNLKKVYRDRANEWSLPVSDRIYCSHPTCSVWVKPSHINRARNVARCSADHRTCTICRGPQHEDDNCPEDRDMMRTDELAEQEGWKRCYGCHAYVEHGEACQHMTCRCGAEFCYVCGARWRTCTCSMEQLTNLKSEATARRRARLERETQEAAEIQEALRLVEEFEREEALKAELLRQEQERLAEERRQRELEERIRREEERRQAVEAKFQEHREIFTHIHELQRVIVQRDHKSEEANLENDNAAALADLREKLELDREKLNSATKVKFAKREYALNCEFAARVAEERRIEEQYHAKLNVYWSHRPDGEVRVEVAMKELKRKMDNGYQSWERWRESELGDYLWGLREEQVIREELMQESERRLAESTREDQIALSLRKVAELRWVDEVIEERRRMLTDMETDEIENGEDIEAWFADEPLDENSLNSVELEREYRVPGAFTEW</sequence>
<gene>
    <name evidence="1" type="ORF">F4820DRAFT_198456</name>
</gene>
<name>A0ACB9Z7U0_9PEZI</name>
<accession>A0ACB9Z7U0</accession>
<dbReference type="EMBL" id="MU393446">
    <property type="protein sequence ID" value="KAI4867537.1"/>
    <property type="molecule type" value="Genomic_DNA"/>
</dbReference>
<evidence type="ECO:0000313" key="2">
    <source>
        <dbReference type="Proteomes" id="UP001497700"/>
    </source>
</evidence>
<keyword evidence="2" id="KW-1185">Reference proteome</keyword>
<dbReference type="Proteomes" id="UP001497700">
    <property type="component" value="Unassembled WGS sequence"/>
</dbReference>
<comment type="caution">
    <text evidence="1">The sequence shown here is derived from an EMBL/GenBank/DDBJ whole genome shotgun (WGS) entry which is preliminary data.</text>
</comment>
<protein>
    <submittedName>
        <fullName evidence="1">Uncharacterized protein</fullName>
    </submittedName>
</protein>
<evidence type="ECO:0000313" key="1">
    <source>
        <dbReference type="EMBL" id="KAI4867537.1"/>
    </source>
</evidence>
<organism evidence="1 2">
    <name type="scientific">Hypoxylon rubiginosum</name>
    <dbReference type="NCBI Taxonomy" id="110542"/>
    <lineage>
        <taxon>Eukaryota</taxon>
        <taxon>Fungi</taxon>
        <taxon>Dikarya</taxon>
        <taxon>Ascomycota</taxon>
        <taxon>Pezizomycotina</taxon>
        <taxon>Sordariomycetes</taxon>
        <taxon>Xylariomycetidae</taxon>
        <taxon>Xylariales</taxon>
        <taxon>Hypoxylaceae</taxon>
        <taxon>Hypoxylon</taxon>
    </lineage>
</organism>
<proteinExistence type="predicted"/>
<reference evidence="1 2" key="1">
    <citation type="journal article" date="2022" name="New Phytol.">
        <title>Ecological generalism drives hyperdiversity of secondary metabolite gene clusters in xylarialean endophytes.</title>
        <authorList>
            <person name="Franco M.E.E."/>
            <person name="Wisecaver J.H."/>
            <person name="Arnold A.E."/>
            <person name="Ju Y.M."/>
            <person name="Slot J.C."/>
            <person name="Ahrendt S."/>
            <person name="Moore L.P."/>
            <person name="Eastman K.E."/>
            <person name="Scott K."/>
            <person name="Konkel Z."/>
            <person name="Mondo S.J."/>
            <person name="Kuo A."/>
            <person name="Hayes R.D."/>
            <person name="Haridas S."/>
            <person name="Andreopoulos B."/>
            <person name="Riley R."/>
            <person name="LaButti K."/>
            <person name="Pangilinan J."/>
            <person name="Lipzen A."/>
            <person name="Amirebrahimi M."/>
            <person name="Yan J."/>
            <person name="Adam C."/>
            <person name="Keymanesh K."/>
            <person name="Ng V."/>
            <person name="Louie K."/>
            <person name="Northen T."/>
            <person name="Drula E."/>
            <person name="Henrissat B."/>
            <person name="Hsieh H.M."/>
            <person name="Youens-Clark K."/>
            <person name="Lutzoni F."/>
            <person name="Miadlikowska J."/>
            <person name="Eastwood D.C."/>
            <person name="Hamelin R.C."/>
            <person name="Grigoriev I.V."/>
            <person name="U'Ren J.M."/>
        </authorList>
    </citation>
    <scope>NUCLEOTIDE SEQUENCE [LARGE SCALE GENOMIC DNA]</scope>
    <source>
        <strain evidence="1 2">CBS 119005</strain>
    </source>
</reference>